<evidence type="ECO:0000259" key="3">
    <source>
        <dbReference type="PROSITE" id="PS50041"/>
    </source>
</evidence>
<keyword evidence="2" id="KW-0430">Lectin</keyword>
<dbReference type="Pfam" id="PF00059">
    <property type="entry name" value="Lectin_C"/>
    <property type="match status" value="1"/>
</dbReference>
<dbReference type="PANTHER" id="PTHR45710:SF35">
    <property type="entry name" value="C-TYPE LECTIN DOMAIN FAMILY 2 MEMBER D"/>
    <property type="match status" value="1"/>
</dbReference>
<dbReference type="EMBL" id="AGCU01170268">
    <property type="status" value="NOT_ANNOTATED_CDS"/>
    <property type="molecule type" value="Genomic_DNA"/>
</dbReference>
<dbReference type="GO" id="GO:0030246">
    <property type="term" value="F:carbohydrate binding"/>
    <property type="evidence" value="ECO:0007669"/>
    <property type="project" value="UniProtKB-KW"/>
</dbReference>
<sequence length="158" mass="17887">MRPSDALVSHAVPSLAPPFASSPASLFVSYCPKKWVGYGGKCYYFSEEEKSWNVSQHFCSSFNASLAGIDTLQEKDFIMRYAGLVEHWIGLRRESGQPWKWVNGTQLKQQLFEVRAEGDCAYLSDVFVSSSRCYSVRNWICSKPDAYMKAKKNAMEGE</sequence>
<evidence type="ECO:0000313" key="5">
    <source>
        <dbReference type="Proteomes" id="UP000007267"/>
    </source>
</evidence>
<dbReference type="EMBL" id="AGCU01170267">
    <property type="status" value="NOT_ANNOTATED_CDS"/>
    <property type="molecule type" value="Genomic_DNA"/>
</dbReference>
<evidence type="ECO:0000313" key="4">
    <source>
        <dbReference type="Ensembl" id="ENSPSIP00000017129.1"/>
    </source>
</evidence>
<reference evidence="5" key="1">
    <citation type="submission" date="2011-10" db="EMBL/GenBank/DDBJ databases">
        <authorList>
            <consortium name="Soft-shell Turtle Genome Consortium"/>
        </authorList>
    </citation>
    <scope>NUCLEOTIDE SEQUENCE [LARGE SCALE GENOMIC DNA]</scope>
    <source>
        <strain evidence="5">Daiwa-1</strain>
    </source>
</reference>
<dbReference type="HOGENOM" id="CLU_049894_8_4_1"/>
<dbReference type="Gene3D" id="3.10.100.10">
    <property type="entry name" value="Mannose-Binding Protein A, subunit A"/>
    <property type="match status" value="1"/>
</dbReference>
<feature type="domain" description="C-type lectin" evidence="3">
    <location>
        <begin position="38"/>
        <end position="142"/>
    </location>
</feature>
<reference evidence="4" key="3">
    <citation type="submission" date="2025-08" db="UniProtKB">
        <authorList>
            <consortium name="Ensembl"/>
        </authorList>
    </citation>
    <scope>IDENTIFICATION</scope>
</reference>
<name>K7GA18_PELSI</name>
<dbReference type="AlphaFoldDB" id="K7GA18"/>
<comment type="subcellular location">
    <subcellularLocation>
        <location evidence="1">Cell membrane</location>
        <topology evidence="1">Single-pass type II membrane protein</topology>
    </subcellularLocation>
</comment>
<keyword evidence="5" id="KW-1185">Reference proteome</keyword>
<dbReference type="InterPro" id="IPR016186">
    <property type="entry name" value="C-type_lectin-like/link_sf"/>
</dbReference>
<dbReference type="InterPro" id="IPR016187">
    <property type="entry name" value="CTDL_fold"/>
</dbReference>
<dbReference type="CDD" id="cd03593">
    <property type="entry name" value="CLECT_NK_receptors_like"/>
    <property type="match status" value="1"/>
</dbReference>
<proteinExistence type="predicted"/>
<dbReference type="GO" id="GO:0005886">
    <property type="term" value="C:plasma membrane"/>
    <property type="evidence" value="ECO:0007669"/>
    <property type="project" value="UniProtKB-SubCell"/>
</dbReference>
<dbReference type="GeneTree" id="ENSGT00940000155319"/>
<reference evidence="5" key="2">
    <citation type="journal article" date="2013" name="Nat. Genet.">
        <title>The draft genomes of soft-shell turtle and green sea turtle yield insights into the development and evolution of the turtle-specific body plan.</title>
        <authorList>
            <person name="Wang Z."/>
            <person name="Pascual-Anaya J."/>
            <person name="Zadissa A."/>
            <person name="Li W."/>
            <person name="Niimura Y."/>
            <person name="Huang Z."/>
            <person name="Li C."/>
            <person name="White S."/>
            <person name="Xiong Z."/>
            <person name="Fang D."/>
            <person name="Wang B."/>
            <person name="Ming Y."/>
            <person name="Chen Y."/>
            <person name="Zheng Y."/>
            <person name="Kuraku S."/>
            <person name="Pignatelli M."/>
            <person name="Herrero J."/>
            <person name="Beal K."/>
            <person name="Nozawa M."/>
            <person name="Li Q."/>
            <person name="Wang J."/>
            <person name="Zhang H."/>
            <person name="Yu L."/>
            <person name="Shigenobu S."/>
            <person name="Wang J."/>
            <person name="Liu J."/>
            <person name="Flicek P."/>
            <person name="Searle S."/>
            <person name="Wang J."/>
            <person name="Kuratani S."/>
            <person name="Yin Y."/>
            <person name="Aken B."/>
            <person name="Zhang G."/>
            <person name="Irie N."/>
        </authorList>
    </citation>
    <scope>NUCLEOTIDE SEQUENCE [LARGE SCALE GENOMIC DNA]</scope>
    <source>
        <strain evidence="5">Daiwa-1</strain>
    </source>
</reference>
<dbReference type="PROSITE" id="PS50041">
    <property type="entry name" value="C_TYPE_LECTIN_2"/>
    <property type="match status" value="1"/>
</dbReference>
<dbReference type="Proteomes" id="UP000007267">
    <property type="component" value="Unassembled WGS sequence"/>
</dbReference>
<accession>K7GA18</accession>
<dbReference type="InterPro" id="IPR050828">
    <property type="entry name" value="C-type_lectin/matrix_domain"/>
</dbReference>
<dbReference type="InterPro" id="IPR033992">
    <property type="entry name" value="NKR-like_CTLD"/>
</dbReference>
<dbReference type="OMA" id="RPCPPDW"/>
<evidence type="ECO:0000256" key="1">
    <source>
        <dbReference type="ARBA" id="ARBA00004401"/>
    </source>
</evidence>
<dbReference type="SUPFAM" id="SSF56436">
    <property type="entry name" value="C-type lectin-like"/>
    <property type="match status" value="1"/>
</dbReference>
<dbReference type="SMART" id="SM00034">
    <property type="entry name" value="CLECT"/>
    <property type="match status" value="1"/>
</dbReference>
<reference evidence="4" key="4">
    <citation type="submission" date="2025-09" db="UniProtKB">
        <authorList>
            <consortium name="Ensembl"/>
        </authorList>
    </citation>
    <scope>IDENTIFICATION</scope>
</reference>
<dbReference type="InterPro" id="IPR001304">
    <property type="entry name" value="C-type_lectin-like"/>
</dbReference>
<dbReference type="Ensembl" id="ENSPSIT00000017207.1">
    <property type="protein sequence ID" value="ENSPSIP00000017129.1"/>
    <property type="gene ID" value="ENSPSIG00000015219.1"/>
</dbReference>
<dbReference type="eggNOG" id="KOG4297">
    <property type="taxonomic scope" value="Eukaryota"/>
</dbReference>
<protein>
    <submittedName>
        <fullName evidence="4">C-type lectin domain family 2 member D-like</fullName>
    </submittedName>
</protein>
<organism evidence="4 5">
    <name type="scientific">Pelodiscus sinensis</name>
    <name type="common">Chinese softshell turtle</name>
    <name type="synonym">Trionyx sinensis</name>
    <dbReference type="NCBI Taxonomy" id="13735"/>
    <lineage>
        <taxon>Eukaryota</taxon>
        <taxon>Metazoa</taxon>
        <taxon>Chordata</taxon>
        <taxon>Craniata</taxon>
        <taxon>Vertebrata</taxon>
        <taxon>Euteleostomi</taxon>
        <taxon>Archelosauria</taxon>
        <taxon>Testudinata</taxon>
        <taxon>Testudines</taxon>
        <taxon>Cryptodira</taxon>
        <taxon>Trionychia</taxon>
        <taxon>Trionychidae</taxon>
        <taxon>Pelodiscus</taxon>
    </lineage>
</organism>
<evidence type="ECO:0000256" key="2">
    <source>
        <dbReference type="ARBA" id="ARBA00022734"/>
    </source>
</evidence>
<dbReference type="PANTHER" id="PTHR45710">
    <property type="entry name" value="C-TYPE LECTIN DOMAIN-CONTAINING PROTEIN 180"/>
    <property type="match status" value="1"/>
</dbReference>